<name>A0ABW6QZT8_9NOCA</name>
<feature type="region of interest" description="Disordered" evidence="1">
    <location>
        <begin position="31"/>
        <end position="51"/>
    </location>
</feature>
<keyword evidence="2" id="KW-0732">Signal</keyword>
<dbReference type="PANTHER" id="PTHR32015:SF1">
    <property type="entry name" value="LIPASE"/>
    <property type="match status" value="1"/>
</dbReference>
<sequence length="293" mass="30640">MRGSIIRLSVAGLSVLALTVLSAATAVADQPAPSEGSVVPPPPGANNWSCRPSAAHPRPVVLVHGTFENRLDNWFAMSPRLAAAGYCVYALDFGRGLGGTVSGIGPMRASAQEISDFVDRVLTTTGAQQVDIVGHSQGGVLPRYYVKNLGGADKVHTLVGLAPDNHGTTWGLIGLPITLIPPATDLLCPSCREQLPTSEFITQLNAGGETQPGIHYTVIVSKFDEFATPYTTGFLSGPDVDNITLQDVCPTNLSEHMAITSDPTTIQLVLNALDPDHQAPVPCGVGAGSVQTR</sequence>
<comment type="caution">
    <text evidence="3">The sequence shown here is derived from an EMBL/GenBank/DDBJ whole genome shotgun (WGS) entry which is preliminary data.</text>
</comment>
<dbReference type="Gene3D" id="3.40.50.1820">
    <property type="entry name" value="alpha/beta hydrolase"/>
    <property type="match status" value="1"/>
</dbReference>
<dbReference type="SUPFAM" id="SSF53474">
    <property type="entry name" value="alpha/beta-Hydrolases"/>
    <property type="match status" value="1"/>
</dbReference>
<dbReference type="RefSeq" id="WP_387722273.1">
    <property type="nucleotide sequence ID" value="NZ_JBIAPI010000008.1"/>
</dbReference>
<proteinExistence type="predicted"/>
<dbReference type="Proteomes" id="UP001601948">
    <property type="component" value="Unassembled WGS sequence"/>
</dbReference>
<evidence type="ECO:0000256" key="2">
    <source>
        <dbReference type="SAM" id="SignalP"/>
    </source>
</evidence>
<accession>A0ABW6QZT8</accession>
<dbReference type="InterPro" id="IPR002918">
    <property type="entry name" value="Lipase_EstA/Esterase_EstB"/>
</dbReference>
<evidence type="ECO:0000313" key="4">
    <source>
        <dbReference type="Proteomes" id="UP001601948"/>
    </source>
</evidence>
<dbReference type="EMBL" id="JBIAPI010000008">
    <property type="protein sequence ID" value="MFF3226778.1"/>
    <property type="molecule type" value="Genomic_DNA"/>
</dbReference>
<dbReference type="Pfam" id="PF01674">
    <property type="entry name" value="Lipase_2"/>
    <property type="match status" value="1"/>
</dbReference>
<organism evidence="3 4">
    <name type="scientific">Nocardia suismassiliense</name>
    <dbReference type="NCBI Taxonomy" id="2077092"/>
    <lineage>
        <taxon>Bacteria</taxon>
        <taxon>Bacillati</taxon>
        <taxon>Actinomycetota</taxon>
        <taxon>Actinomycetes</taxon>
        <taxon>Mycobacteriales</taxon>
        <taxon>Nocardiaceae</taxon>
        <taxon>Nocardia</taxon>
    </lineage>
</organism>
<gene>
    <name evidence="3" type="ORF">ACFYV7_28555</name>
</gene>
<dbReference type="PANTHER" id="PTHR32015">
    <property type="entry name" value="FASTING INDUCED LIPASE"/>
    <property type="match status" value="1"/>
</dbReference>
<reference evidence="3 4" key="1">
    <citation type="submission" date="2024-10" db="EMBL/GenBank/DDBJ databases">
        <title>The Natural Products Discovery Center: Release of the First 8490 Sequenced Strains for Exploring Actinobacteria Biosynthetic Diversity.</title>
        <authorList>
            <person name="Kalkreuter E."/>
            <person name="Kautsar S.A."/>
            <person name="Yang D."/>
            <person name="Bader C.D."/>
            <person name="Teijaro C.N."/>
            <person name="Fluegel L."/>
            <person name="Davis C.M."/>
            <person name="Simpson J.R."/>
            <person name="Lauterbach L."/>
            <person name="Steele A.D."/>
            <person name="Gui C."/>
            <person name="Meng S."/>
            <person name="Li G."/>
            <person name="Viehrig K."/>
            <person name="Ye F."/>
            <person name="Su P."/>
            <person name="Kiefer A.F."/>
            <person name="Nichols A."/>
            <person name="Cepeda A.J."/>
            <person name="Yan W."/>
            <person name="Fan B."/>
            <person name="Jiang Y."/>
            <person name="Adhikari A."/>
            <person name="Zheng C.-J."/>
            <person name="Schuster L."/>
            <person name="Cowan T.M."/>
            <person name="Smanski M.J."/>
            <person name="Chevrette M.G."/>
            <person name="De Carvalho L.P.S."/>
            <person name="Shen B."/>
        </authorList>
    </citation>
    <scope>NUCLEOTIDE SEQUENCE [LARGE SCALE GENOMIC DNA]</scope>
    <source>
        <strain evidence="3 4">NPDC003040</strain>
    </source>
</reference>
<protein>
    <submittedName>
        <fullName evidence="3">Esterase/lipase family protein</fullName>
    </submittedName>
</protein>
<dbReference type="InterPro" id="IPR029058">
    <property type="entry name" value="AB_hydrolase_fold"/>
</dbReference>
<keyword evidence="4" id="KW-1185">Reference proteome</keyword>
<evidence type="ECO:0000256" key="1">
    <source>
        <dbReference type="SAM" id="MobiDB-lite"/>
    </source>
</evidence>
<feature type="signal peptide" evidence="2">
    <location>
        <begin position="1"/>
        <end position="28"/>
    </location>
</feature>
<evidence type="ECO:0000313" key="3">
    <source>
        <dbReference type="EMBL" id="MFF3226778.1"/>
    </source>
</evidence>
<feature type="chain" id="PRO_5047227821" evidence="2">
    <location>
        <begin position="29"/>
        <end position="293"/>
    </location>
</feature>